<gene>
    <name evidence="2" type="ORF">B0I22_1022</name>
</gene>
<organism evidence="2 3">
    <name type="scientific">Epilithonimonas xixisoli</name>
    <dbReference type="NCBI Taxonomy" id="1476462"/>
    <lineage>
        <taxon>Bacteria</taxon>
        <taxon>Pseudomonadati</taxon>
        <taxon>Bacteroidota</taxon>
        <taxon>Flavobacteriia</taxon>
        <taxon>Flavobacteriales</taxon>
        <taxon>Weeksellaceae</taxon>
        <taxon>Chryseobacterium group</taxon>
        <taxon>Epilithonimonas</taxon>
    </lineage>
</organism>
<name>A0A4R8I9U8_9FLAO</name>
<sequence>MEEFYSKNNTNRFWKILLILIAFFPNLMLSQSVPSSLGTTNCWDCVPNVGWTKVLGTPDVSDANNAAATTNGGLWTGRPLPLPPNGHTHWITIRDVGGAGAEEIIRTTISSLEIGKEYEVIVYSMAALTGTASGAYSRTYIDQFFFEIEGGTRVAINDVTQNSWGVKKLRFTATSTSRTLTFYPGANGAGTAGYEAVNISLTVNAINSVPIAVNDSRTVIGTNPITFNILTNDSDPGGSLNVNSVDLDPSTPGLQKTFSNAQGSWSVNTVGDVTFTPAPYFYGTATIPYTVDDNYTVPGSTPVTSAPATSSPANIFVFVSLDSDGDGVTDDVDLDDDNDGILDTDEADCINKVTNLSVYNGQSTSQAVLSANNITVGTSRMLVTHTTFGNGNININEISDNHVPGEVGIRLGHPNNTTRTEDNRIESNYTFSAPVSNFNFSLHDVDAGDIIRVILYDQNGNVIPIVSSMYTILTPGSVSYSTTNNYFQDTTGSDTSGTVGTIRFNLTGYLISRITLQYWDLEDTGTYSFVPQTGQECNGSKDTDGDGIPDRLDLDSDNDGCPDAIEGAGNLTTLVNSSMPGGNSGATSGTHNQPVIQNLGNTVGSTATTRGIPTVAGTGQGLGQSADATKNDCLDSDADGIPNWQDLDDDNDGILDALESPNCFYNATEANVITSVKSKFNPSAGTNIPNLYDASTATVFNFGGSQIVNPDDALLTVEYIVPVALTNLNVDQLASGLMTAGTNRFGKLFGSNDGVNYTALSAAGGGIRVDNTGIKTFPNLTPTVSYKYYQVRYVGTVAAGNTTSGIIGTGNIREITGDFNAAAYVPSANQKPGVCTSDSDGDGIPNHLDLDSDGDGCTDAIEGAATFTPANLVTATGSISTQTPNQNLGNTVNTTVGSPSYGVPTIAGAGQGLGESQNSTKNDCLDSDGDGVPDHADLDDDNDGILDAVESPNCFYTSAEANAISSVVSPFNGVAPDPLAGNNIPTLFNGSTADANPFNFAAAQTITPGTAIFTITYPTAIALSTLTVTQTANGMTPASRYGVLYGSTDGVSYVPVSNTAGILLNASSVAFTVTSSTPYRYYQIRYIGTASNGNTTNSLLGTVAIQEIASVIAASYIPSANPKPGICSADTDADGIPNHLDLDSDNDGCTDAYEGGANITIGQLVNSTGTVSVGFGSTAPNQNLGNAVNTTAGSASYGVPTIVGAGQSLGDSQNNLLNECLDSDGDGIPDVADLDDDNDGILDSVEGICTANSPLSLTGWKATVYDAPVINAWTQISASTSFPTASYAPIATFDYNEFAGTNNAFSINFTVTPYGINATHPKVINFSGTPISSAATNEDFAVLFRKTIEYREAGTYVFNLTYGDDHVFIYKNGVKVNQQQDVYNVAPLNGFATISVVAGDEISVLLVEENLYNTTINIGTSKTAGICYLNDTDGDGIPNYLDLDSDNDGCPDAIEGASTTITSSNLVNSSMPGGNSGATSGNHNQPVIQNLGNTVNTTSGSPSYGVPTIANAGQGIGNSQNSNINDCLDSDGDGVPNHEDLDDDNDGILDAIESPSCFYTSAEANVISSVVSPFNGVAPDPLAGNNIPTLFNGITADANPFNFAAAQTITPGTAIFTITYPTAIPLSTLTVTQAANGMTPTSRYGVLYGSTDGVSYVPVSSTAGVLLNTNPGVTFTVTSSTPYRYYQIRYIGTVSNGNATNSLLGTVAIQEIASVVAASYIPSANPKPGICSADTDGDGIPNHLDLDSDGDGCTDAIEGGAAFTTANLVTATGTIATQTPNQNLGNTVGNTATTMGVPTIATTGQTIGNSQSLSKNDCLDSDGDGVPDWEDLDDDNDGILDSAECPPVYADYTATTITGAADPIATVANIRWGSVTGTLIRTNNGTTVNSALNFSTLNFSNSSVFTPAGSATQSMISEGITGFNNTSNFTRYTLTLDQPVESITLQLANWDYMRTRFVGSHREERLSGGTQMIYDPVTRQLYDSDPATSSVGVETRDGYGSIRITSINGAPITQIIFERYDEPNSSSVTDGFFYTFSVEAICDSDGDGIPNRLDLDSDGDGCTDAVEGGGTFTSTNLVNASGALSTQTPNQNLGNTVGNTATTMGVPTIATTGQTVGNSQASSKNDCLDSDGDGIPDWQDVDDDNDGILDTAECSNTFGDLLTAFGAGRLLGIMPSDFGLGLGVKNQNITRDISTKFGYPANSGAVVISITNASVHPTQDAWWTKFGESQSVWRVTGTMSAFVLMTQNPEYYGSDSKTIHIYDGDTVIPITGTGIPGQDNQTPSAQWSTNLTATAKTLANLQPEDSNNANIKIGQWRFANMNFGQKTFGFSTTTRFADPTYAVNMYLECDSDMDGIPDRLDLDSDADGCSDALEGGAIIETSQLQTSGGTLSGGSTNVNQNICTTCVSTGGANIGLPQFATPVPSGYSNATGQSIGDSKNGAVAACYCTQPPAAGTGEITKVGISVQQKQEGWPQNIPNGHIVLESKEKGLVITRVAHVSFVPQATDSIATPFAGMLVYDIQDSCVKLYNGINWKCLERSCNTASN</sequence>
<dbReference type="SUPFAM" id="SSF103647">
    <property type="entry name" value="TSP type-3 repeat"/>
    <property type="match status" value="5"/>
</dbReference>
<dbReference type="InterPro" id="IPR028974">
    <property type="entry name" value="TSP_type-3_rpt"/>
</dbReference>
<evidence type="ECO:0000313" key="2">
    <source>
        <dbReference type="EMBL" id="TDX86862.1"/>
    </source>
</evidence>
<dbReference type="GO" id="GO:0005509">
    <property type="term" value="F:calcium ion binding"/>
    <property type="evidence" value="ECO:0007669"/>
    <property type="project" value="InterPro"/>
</dbReference>
<evidence type="ECO:0008006" key="4">
    <source>
        <dbReference type="Google" id="ProtNLM"/>
    </source>
</evidence>
<protein>
    <recommendedName>
        <fullName evidence="4">PA14 domain-containing protein</fullName>
    </recommendedName>
</protein>
<dbReference type="RefSeq" id="WP_166668176.1">
    <property type="nucleotide sequence ID" value="NZ_SOEO01000001.1"/>
</dbReference>
<evidence type="ECO:0000313" key="3">
    <source>
        <dbReference type="Proteomes" id="UP000295313"/>
    </source>
</evidence>
<feature type="region of interest" description="Disordered" evidence="1">
    <location>
        <begin position="912"/>
        <end position="943"/>
    </location>
</feature>
<keyword evidence="3" id="KW-1185">Reference proteome</keyword>
<reference evidence="2 3" key="1">
    <citation type="submission" date="2019-03" db="EMBL/GenBank/DDBJ databases">
        <title>Genomic Encyclopedia of Type Strains, Phase III (KMG-III): the genomes of soil and plant-associated and newly described type strains.</title>
        <authorList>
            <person name="Whitman W."/>
        </authorList>
    </citation>
    <scope>NUCLEOTIDE SEQUENCE [LARGE SCALE GENOMIC DNA]</scope>
    <source>
        <strain evidence="2 3">CGMCC 1.12802</strain>
    </source>
</reference>
<comment type="caution">
    <text evidence="2">The sequence shown here is derived from an EMBL/GenBank/DDBJ whole genome shotgun (WGS) entry which is preliminary data.</text>
</comment>
<dbReference type="PANTHER" id="PTHR10199">
    <property type="entry name" value="THROMBOSPONDIN"/>
    <property type="match status" value="1"/>
</dbReference>
<dbReference type="Pfam" id="PF17963">
    <property type="entry name" value="Big_9"/>
    <property type="match status" value="1"/>
</dbReference>
<dbReference type="EMBL" id="SOEO01000001">
    <property type="protein sequence ID" value="TDX86862.1"/>
    <property type="molecule type" value="Genomic_DNA"/>
</dbReference>
<evidence type="ECO:0000256" key="1">
    <source>
        <dbReference type="SAM" id="MobiDB-lite"/>
    </source>
</evidence>
<feature type="compositionally biased region" description="Acidic residues" evidence="1">
    <location>
        <begin position="925"/>
        <end position="943"/>
    </location>
</feature>
<accession>A0A4R8I9U8</accession>
<dbReference type="Proteomes" id="UP000295313">
    <property type="component" value="Unassembled WGS sequence"/>
</dbReference>
<proteinExistence type="predicted"/>